<evidence type="ECO:0000256" key="3">
    <source>
        <dbReference type="ARBA" id="ARBA00022475"/>
    </source>
</evidence>
<evidence type="ECO:0000256" key="2">
    <source>
        <dbReference type="ARBA" id="ARBA00009657"/>
    </source>
</evidence>
<name>A0A6P8GJZ9_CLUHA</name>
<feature type="transmembrane region" description="Helical" evidence="8">
    <location>
        <begin position="97"/>
        <end position="118"/>
    </location>
</feature>
<keyword evidence="3" id="KW-1003">Cell membrane</keyword>
<keyword evidence="5 8" id="KW-1133">Transmembrane helix</keyword>
<sequence length="637" mass="69111">MDPRTARPSASSKAPPAVKTKASLLSNIKVFVMCHSLLQLSQLLHTSYFKSSISTIERRYGYSSVSTGSLTSLHEVGNLLLVVFVSYLGNRVHRPRVIGMGGLLMAGSAGLLALPHFLSQPYQYNSALSEENSDMCVLNGNSSSPLRCHGLNSQHASHQRVPWNLMAAAQLLFGLGSAPIQPLGISYIDDFAEPGNSALYIAILFSVSIFGPAFGYLLGSIMLRIYVDVDRIDSKAELELSPSDPRWVGAWWMGLLVSSTSLLLTSTPYFLFPRHGATPAEVTETETDSLKGNKITLETSFISIIKMFPRHFLRLMINPVFMLLVLSQCCFSCVISGLATFLGKYLELQFGTSAAKGSFLMGVMNLPAAAVGMLLGGVVMKKAQPSARAIPWVSMMALSVSILLGIPLFFMGCRLQEVVGVNIHPWTDGSVLECTSNCSCLETTFNPVCGENHLEYISPCQAGCTNYTLHPAEPLRIQAYTQCKCIVGAAGLGHALPGSCGNSCSSLLLPAMILIATAGFIASLTNSPLYMLVLRCVSQEQKVFAIGVQFLLLRMLAWLPGPTLFGVVMDSACVWWKRMCGSQFGSCGYYDNDILRSRYFGVQMALKILGIFLLALAGWKVHRVKGYNLEKKGPVAV</sequence>
<organism evidence="11 12">
    <name type="scientific">Clupea harengus</name>
    <name type="common">Atlantic herring</name>
    <dbReference type="NCBI Taxonomy" id="7950"/>
    <lineage>
        <taxon>Eukaryota</taxon>
        <taxon>Metazoa</taxon>
        <taxon>Chordata</taxon>
        <taxon>Craniata</taxon>
        <taxon>Vertebrata</taxon>
        <taxon>Euteleostomi</taxon>
        <taxon>Actinopterygii</taxon>
        <taxon>Neopterygii</taxon>
        <taxon>Teleostei</taxon>
        <taxon>Clupei</taxon>
        <taxon>Clupeiformes</taxon>
        <taxon>Clupeoidei</taxon>
        <taxon>Clupeidae</taxon>
        <taxon>Clupea</taxon>
    </lineage>
</organism>
<dbReference type="PANTHER" id="PTHR11388">
    <property type="entry name" value="ORGANIC ANION TRANSPORTER"/>
    <property type="match status" value="1"/>
</dbReference>
<keyword evidence="11" id="KW-1185">Reference proteome</keyword>
<feature type="transmembrane region" description="Helical" evidence="8">
    <location>
        <begin position="200"/>
        <end position="227"/>
    </location>
</feature>
<feature type="transmembrane region" description="Helical" evidence="8">
    <location>
        <begin position="392"/>
        <end position="412"/>
    </location>
</feature>
<dbReference type="KEGG" id="char:105899522"/>
<evidence type="ECO:0000256" key="6">
    <source>
        <dbReference type="ARBA" id="ARBA00023136"/>
    </source>
</evidence>
<dbReference type="InterPro" id="IPR036058">
    <property type="entry name" value="Kazal_dom_sf"/>
</dbReference>
<keyword evidence="8" id="KW-0406">Ion transport</keyword>
<dbReference type="GO" id="GO:0016323">
    <property type="term" value="C:basolateral plasma membrane"/>
    <property type="evidence" value="ECO:0007669"/>
    <property type="project" value="TreeGrafter"/>
</dbReference>
<feature type="transmembrane region" description="Helical" evidence="8">
    <location>
        <begin position="359"/>
        <end position="380"/>
    </location>
</feature>
<dbReference type="InterPro" id="IPR002350">
    <property type="entry name" value="Kazal_dom"/>
</dbReference>
<feature type="domain" description="Kazal-like" evidence="10">
    <location>
        <begin position="428"/>
        <end position="484"/>
    </location>
</feature>
<comment type="subcellular location">
    <subcellularLocation>
        <location evidence="1 8">Cell membrane</location>
        <topology evidence="1 8">Multi-pass membrane protein</topology>
    </subcellularLocation>
</comment>
<feature type="transmembrane region" description="Helical" evidence="8">
    <location>
        <begin position="247"/>
        <end position="265"/>
    </location>
</feature>
<dbReference type="SUPFAM" id="SSF103473">
    <property type="entry name" value="MFS general substrate transporter"/>
    <property type="match status" value="2"/>
</dbReference>
<feature type="transmembrane region" description="Helical" evidence="8">
    <location>
        <begin position="315"/>
        <end position="339"/>
    </location>
</feature>
<dbReference type="OrthoDB" id="5062115at2759"/>
<dbReference type="RefSeq" id="XP_031437771.1">
    <property type="nucleotide sequence ID" value="XM_031581911.2"/>
</dbReference>
<gene>
    <name evidence="12" type="primary">LOC105899522</name>
</gene>
<feature type="transmembrane region" description="Helical" evidence="8">
    <location>
        <begin position="543"/>
        <end position="561"/>
    </location>
</feature>
<evidence type="ECO:0000259" key="9">
    <source>
        <dbReference type="PROSITE" id="PS50850"/>
    </source>
</evidence>
<reference evidence="12" key="1">
    <citation type="submission" date="2025-08" db="UniProtKB">
        <authorList>
            <consortium name="RefSeq"/>
        </authorList>
    </citation>
    <scope>IDENTIFICATION</scope>
</reference>
<dbReference type="SUPFAM" id="SSF100895">
    <property type="entry name" value="Kazal-type serine protease inhibitors"/>
    <property type="match status" value="1"/>
</dbReference>
<evidence type="ECO:0000256" key="8">
    <source>
        <dbReference type="RuleBase" id="RU362056"/>
    </source>
</evidence>
<evidence type="ECO:0000256" key="4">
    <source>
        <dbReference type="ARBA" id="ARBA00022692"/>
    </source>
</evidence>
<dbReference type="InterPro" id="IPR020846">
    <property type="entry name" value="MFS_dom"/>
</dbReference>
<feature type="transmembrane region" description="Helical" evidence="8">
    <location>
        <begin position="599"/>
        <end position="619"/>
    </location>
</feature>
<proteinExistence type="inferred from homology"/>
<keyword evidence="7" id="KW-1015">Disulfide bond</keyword>
<dbReference type="AlphaFoldDB" id="A0A6P8GJZ9"/>
<dbReference type="Gene3D" id="1.20.1250.20">
    <property type="entry name" value="MFS general substrate transporter like domains"/>
    <property type="match status" value="2"/>
</dbReference>
<dbReference type="PANTHER" id="PTHR11388:SF14">
    <property type="entry name" value="SOLUTE CARRIER ORGANIC ANION TRANSPORTER FAMILY MEMBER 2A1"/>
    <property type="match status" value="1"/>
</dbReference>
<evidence type="ECO:0000256" key="7">
    <source>
        <dbReference type="ARBA" id="ARBA00023157"/>
    </source>
</evidence>
<protein>
    <recommendedName>
        <fullName evidence="8">Solute carrier organic anion transporter family member</fullName>
    </recommendedName>
</protein>
<dbReference type="InterPro" id="IPR004156">
    <property type="entry name" value="OATP"/>
</dbReference>
<evidence type="ECO:0000259" key="10">
    <source>
        <dbReference type="PROSITE" id="PS51465"/>
    </source>
</evidence>
<feature type="transmembrane region" description="Helical" evidence="8">
    <location>
        <begin position="167"/>
        <end position="188"/>
    </location>
</feature>
<dbReference type="NCBIfam" id="TIGR00805">
    <property type="entry name" value="oat"/>
    <property type="match status" value="1"/>
</dbReference>
<feature type="transmembrane region" description="Helical" evidence="8">
    <location>
        <begin position="507"/>
        <end position="531"/>
    </location>
</feature>
<evidence type="ECO:0000256" key="5">
    <source>
        <dbReference type="ARBA" id="ARBA00022989"/>
    </source>
</evidence>
<dbReference type="InterPro" id="IPR036259">
    <property type="entry name" value="MFS_trans_sf"/>
</dbReference>
<comment type="caution">
    <text evidence="8">Lacks conserved residue(s) required for the propagation of feature annotation.</text>
</comment>
<dbReference type="GO" id="GO:0006811">
    <property type="term" value="P:monoatomic ion transport"/>
    <property type="evidence" value="ECO:0007669"/>
    <property type="project" value="UniProtKB-KW"/>
</dbReference>
<dbReference type="PROSITE" id="PS50850">
    <property type="entry name" value="MFS"/>
    <property type="match status" value="1"/>
</dbReference>
<dbReference type="GO" id="GO:0015132">
    <property type="term" value="F:prostaglandin transmembrane transporter activity"/>
    <property type="evidence" value="ECO:0007669"/>
    <property type="project" value="TreeGrafter"/>
</dbReference>
<dbReference type="GeneID" id="105899522"/>
<accession>A0A6P8GJZ9</accession>
<evidence type="ECO:0000313" key="11">
    <source>
        <dbReference type="Proteomes" id="UP000515152"/>
    </source>
</evidence>
<dbReference type="GO" id="GO:0043252">
    <property type="term" value="P:sodium-independent organic anion transport"/>
    <property type="evidence" value="ECO:0007669"/>
    <property type="project" value="TreeGrafter"/>
</dbReference>
<keyword evidence="8" id="KW-0813">Transport</keyword>
<evidence type="ECO:0000313" key="12">
    <source>
        <dbReference type="RefSeq" id="XP_031437771.1"/>
    </source>
</evidence>
<feature type="domain" description="Major facilitator superfamily (MFS) profile" evidence="9">
    <location>
        <begin position="15"/>
        <end position="622"/>
    </location>
</feature>
<keyword evidence="4 8" id="KW-0812">Transmembrane</keyword>
<dbReference type="PROSITE" id="PS51465">
    <property type="entry name" value="KAZAL_2"/>
    <property type="match status" value="1"/>
</dbReference>
<keyword evidence="6 8" id="KW-0472">Membrane</keyword>
<evidence type="ECO:0000256" key="1">
    <source>
        <dbReference type="ARBA" id="ARBA00004651"/>
    </source>
</evidence>
<comment type="similarity">
    <text evidence="2 8">Belongs to the organo anion transporter (TC 2.A.60) family.</text>
</comment>
<dbReference type="Proteomes" id="UP000515152">
    <property type="component" value="Chromosome 15"/>
</dbReference>
<dbReference type="Pfam" id="PF07648">
    <property type="entry name" value="Kazal_2"/>
    <property type="match status" value="1"/>
</dbReference>
<dbReference type="Pfam" id="PF03137">
    <property type="entry name" value="OATP"/>
    <property type="match status" value="1"/>
</dbReference>
<dbReference type="GO" id="GO:0015347">
    <property type="term" value="F:sodium-independent organic anion transmembrane transporter activity"/>
    <property type="evidence" value="ECO:0007669"/>
    <property type="project" value="TreeGrafter"/>
</dbReference>